<dbReference type="STRING" id="174720.A0A0N5BY68"/>
<feature type="domain" description="Tc1-like transposase DDE" evidence="1">
    <location>
        <begin position="51"/>
        <end position="110"/>
    </location>
</feature>
<name>A0A0N5BY68_STREA</name>
<dbReference type="PANTHER" id="PTHR23022">
    <property type="entry name" value="TRANSPOSABLE ELEMENT-RELATED"/>
    <property type="match status" value="1"/>
</dbReference>
<dbReference type="InterPro" id="IPR038717">
    <property type="entry name" value="Tc1-like_DDE_dom"/>
</dbReference>
<evidence type="ECO:0000313" key="2">
    <source>
        <dbReference type="Proteomes" id="UP000046392"/>
    </source>
</evidence>
<evidence type="ECO:0000313" key="3">
    <source>
        <dbReference type="WBParaSite" id="SPAL_0001072900.1"/>
    </source>
</evidence>
<dbReference type="InterPro" id="IPR052338">
    <property type="entry name" value="Transposase_5"/>
</dbReference>
<evidence type="ECO:0000259" key="1">
    <source>
        <dbReference type="Pfam" id="PF13358"/>
    </source>
</evidence>
<dbReference type="WBParaSite" id="SPAL_0001072900.1">
    <property type="protein sequence ID" value="SPAL_0001072900.1"/>
    <property type="gene ID" value="SPAL_0001072900"/>
</dbReference>
<dbReference type="Pfam" id="PF13358">
    <property type="entry name" value="DDE_3"/>
    <property type="match status" value="1"/>
</dbReference>
<dbReference type="InterPro" id="IPR036397">
    <property type="entry name" value="RNaseH_sf"/>
</dbReference>
<protein>
    <submittedName>
        <fullName evidence="3">DDE_3 domain-containing protein</fullName>
    </submittedName>
</protein>
<sequence>MVFACFSSYGRSELTFIDHRIHLLMYQNVLGDNLLPYMKRFRSVSFKFTQDNASYHASAKTKKWISDKKISLIDHPSRSPDLNPIENLWGILVRAVYKDNKQYSTVQELKEAIVKCWDEIPNEKLVSLANSMPNRIFEVISKKGGIQTIKNSFKSLNLNMCYNFAPHN</sequence>
<organism evidence="2 3">
    <name type="scientific">Strongyloides papillosus</name>
    <name type="common">Intestinal threadworm</name>
    <dbReference type="NCBI Taxonomy" id="174720"/>
    <lineage>
        <taxon>Eukaryota</taxon>
        <taxon>Metazoa</taxon>
        <taxon>Ecdysozoa</taxon>
        <taxon>Nematoda</taxon>
        <taxon>Chromadorea</taxon>
        <taxon>Rhabditida</taxon>
        <taxon>Tylenchina</taxon>
        <taxon>Panagrolaimomorpha</taxon>
        <taxon>Strongyloidoidea</taxon>
        <taxon>Strongyloididae</taxon>
        <taxon>Strongyloides</taxon>
    </lineage>
</organism>
<dbReference type="Proteomes" id="UP000046392">
    <property type="component" value="Unplaced"/>
</dbReference>
<keyword evidence="2" id="KW-1185">Reference proteome</keyword>
<dbReference type="GO" id="GO:0003676">
    <property type="term" value="F:nucleic acid binding"/>
    <property type="evidence" value="ECO:0007669"/>
    <property type="project" value="InterPro"/>
</dbReference>
<reference evidence="3" key="1">
    <citation type="submission" date="2017-02" db="UniProtKB">
        <authorList>
            <consortium name="WormBaseParasite"/>
        </authorList>
    </citation>
    <scope>IDENTIFICATION</scope>
</reference>
<dbReference type="AlphaFoldDB" id="A0A0N5BY68"/>
<dbReference type="Gene3D" id="3.30.420.10">
    <property type="entry name" value="Ribonuclease H-like superfamily/Ribonuclease H"/>
    <property type="match status" value="1"/>
</dbReference>
<accession>A0A0N5BY68</accession>
<proteinExistence type="predicted"/>
<dbReference type="PANTHER" id="PTHR23022:SF129">
    <property type="entry name" value="TRANSPOSABLE ELEMENT TC3 TRANSPOSASE"/>
    <property type="match status" value="1"/>
</dbReference>